<dbReference type="GO" id="GO:0006508">
    <property type="term" value="P:proteolysis"/>
    <property type="evidence" value="ECO:0007669"/>
    <property type="project" value="UniProtKB-KW"/>
</dbReference>
<feature type="active site" description="Proton donor/acceptor" evidence="4">
    <location>
        <position position="142"/>
    </location>
</feature>
<keyword evidence="7" id="KW-1185">Reference proteome</keyword>
<keyword evidence="2" id="KW-0378">Hydrolase</keyword>
<evidence type="ECO:0000313" key="6">
    <source>
        <dbReference type="EMBL" id="RUS57807.1"/>
    </source>
</evidence>
<protein>
    <submittedName>
        <fullName evidence="6">Sortase</fullName>
    </submittedName>
</protein>
<dbReference type="InterPro" id="IPR042007">
    <property type="entry name" value="Sortase_A"/>
</dbReference>
<dbReference type="NCBIfam" id="TIGR01076">
    <property type="entry name" value="sortase_fam"/>
    <property type="match status" value="1"/>
</dbReference>
<dbReference type="CDD" id="cd06165">
    <property type="entry name" value="Sortase_A"/>
    <property type="match status" value="1"/>
</dbReference>
<evidence type="ECO:0000256" key="3">
    <source>
        <dbReference type="ARBA" id="ARBA00022807"/>
    </source>
</evidence>
<dbReference type="InterPro" id="IPR005754">
    <property type="entry name" value="Sortase"/>
</dbReference>
<evidence type="ECO:0000313" key="7">
    <source>
        <dbReference type="Proteomes" id="UP000288623"/>
    </source>
</evidence>
<evidence type="ECO:0000256" key="2">
    <source>
        <dbReference type="ARBA" id="ARBA00022801"/>
    </source>
</evidence>
<dbReference type="Pfam" id="PF04203">
    <property type="entry name" value="Sortase"/>
    <property type="match status" value="1"/>
</dbReference>
<dbReference type="RefSeq" id="WP_126989625.1">
    <property type="nucleotide sequence ID" value="NZ_JTFC01000011.1"/>
</dbReference>
<feature type="transmembrane region" description="Helical" evidence="5">
    <location>
        <begin position="12"/>
        <end position="30"/>
    </location>
</feature>
<dbReference type="Gene3D" id="2.40.260.10">
    <property type="entry name" value="Sortase"/>
    <property type="match status" value="1"/>
</dbReference>
<keyword evidence="1" id="KW-0645">Protease</keyword>
<dbReference type="GO" id="GO:0008234">
    <property type="term" value="F:cysteine-type peptidase activity"/>
    <property type="evidence" value="ECO:0007669"/>
    <property type="project" value="UniProtKB-KW"/>
</dbReference>
<keyword evidence="3" id="KW-0788">Thiol protease</keyword>
<dbReference type="EMBL" id="JTFC01000011">
    <property type="protein sequence ID" value="RUS57807.1"/>
    <property type="molecule type" value="Genomic_DNA"/>
</dbReference>
<organism evidence="6 7">
    <name type="scientific">Candidatus Kurthia intestinigallinarum</name>
    <dbReference type="NCBI Taxonomy" id="1562256"/>
    <lineage>
        <taxon>Bacteria</taxon>
        <taxon>Bacillati</taxon>
        <taxon>Bacillota</taxon>
        <taxon>Bacilli</taxon>
        <taxon>Bacillales</taxon>
        <taxon>Caryophanaceae</taxon>
        <taxon>Kurthia</taxon>
    </lineage>
</organism>
<keyword evidence="5" id="KW-0812">Transmembrane</keyword>
<evidence type="ECO:0000256" key="5">
    <source>
        <dbReference type="SAM" id="Phobius"/>
    </source>
</evidence>
<sequence>MAENTAKKGGNKWLTIIGVLLLIAGLILVFNKPIMGFVVNHMTDSTLQNKAGKNYDDSIAKAKESEDVTFDFEQVKDISLGEVLKAQMDSKKPDSIGMVSVPDVNMQLPILYGISNKNLAIGAGTMKEEMPMGTGNYALAGHNVRNERSLFSPLTLAKTGMKAYVTDYDKVYIYEIDKIYNVEASQVEVINDHKNKKELTLVTCSFNGTKRQITHAKFIRAMNIDEAPKEAFKEEK</sequence>
<gene>
    <name evidence="6" type="ORF">QI30_03765</name>
</gene>
<evidence type="ECO:0000256" key="4">
    <source>
        <dbReference type="PIRSR" id="PIRSR605754-1"/>
    </source>
</evidence>
<dbReference type="SUPFAM" id="SSF63817">
    <property type="entry name" value="Sortase"/>
    <property type="match status" value="1"/>
</dbReference>
<dbReference type="OrthoDB" id="1648028at2"/>
<dbReference type="InterPro" id="IPR023365">
    <property type="entry name" value="Sortase_dom-sf"/>
</dbReference>
<evidence type="ECO:0000256" key="1">
    <source>
        <dbReference type="ARBA" id="ARBA00022670"/>
    </source>
</evidence>
<dbReference type="AlphaFoldDB" id="A0A433RX10"/>
<comment type="caution">
    <text evidence="6">The sequence shown here is derived from an EMBL/GenBank/DDBJ whole genome shotgun (WGS) entry which is preliminary data.</text>
</comment>
<reference evidence="6 7" key="1">
    <citation type="submission" date="2014-11" db="EMBL/GenBank/DDBJ databases">
        <title>Genome sequence and analysis of novel Kurthia sp.</title>
        <authorList>
            <person name="Lawson J.N."/>
            <person name="Gonzalez J.E."/>
            <person name="Rinauldi L."/>
            <person name="Xuan Z."/>
            <person name="Firman A."/>
            <person name="Shaddox L."/>
            <person name="Trudeau A."/>
            <person name="Shah S."/>
            <person name="Reiman D."/>
        </authorList>
    </citation>
    <scope>NUCLEOTIDE SEQUENCE [LARGE SCALE GENOMIC DNA]</scope>
    <source>
        <strain evidence="6 7">3B1D</strain>
    </source>
</reference>
<keyword evidence="5" id="KW-0472">Membrane</keyword>
<accession>A0A433RX10</accession>
<keyword evidence="5" id="KW-1133">Transmembrane helix</keyword>
<feature type="active site" description="Acyl-thioester intermediate" evidence="4">
    <location>
        <position position="204"/>
    </location>
</feature>
<dbReference type="Proteomes" id="UP000288623">
    <property type="component" value="Unassembled WGS sequence"/>
</dbReference>
<proteinExistence type="predicted"/>
<name>A0A433RX10_9BACL</name>